<keyword evidence="9" id="KW-1185">Reference proteome</keyword>
<dbReference type="AlphaFoldDB" id="A0A2W7HXB5"/>
<gene>
    <name evidence="8" type="ORF">LX95_02580</name>
</gene>
<reference evidence="8 9" key="1">
    <citation type="submission" date="2018-06" db="EMBL/GenBank/DDBJ databases">
        <title>Genomic Encyclopedia of Archaeal and Bacterial Type Strains, Phase II (KMG-II): from individual species to whole genera.</title>
        <authorList>
            <person name="Goeker M."/>
        </authorList>
    </citation>
    <scope>NUCLEOTIDE SEQUENCE [LARGE SCALE GENOMIC DNA]</scope>
    <source>
        <strain evidence="8 9">DSM 15361</strain>
    </source>
</reference>
<feature type="transmembrane region" description="Helical" evidence="7">
    <location>
        <begin position="139"/>
        <end position="161"/>
    </location>
</feature>
<dbReference type="Pfam" id="PF01594">
    <property type="entry name" value="AI-2E_transport"/>
    <property type="match status" value="1"/>
</dbReference>
<comment type="caution">
    <text evidence="8">The sequence shown here is derived from an EMBL/GenBank/DDBJ whole genome shotgun (WGS) entry which is preliminary data.</text>
</comment>
<dbReference type="Proteomes" id="UP000249542">
    <property type="component" value="Unassembled WGS sequence"/>
</dbReference>
<evidence type="ECO:0000256" key="6">
    <source>
        <dbReference type="SAM" id="MobiDB-lite"/>
    </source>
</evidence>
<dbReference type="GO" id="GO:0016020">
    <property type="term" value="C:membrane"/>
    <property type="evidence" value="ECO:0007669"/>
    <property type="project" value="UniProtKB-SubCell"/>
</dbReference>
<dbReference type="EMBL" id="QKYV01000008">
    <property type="protein sequence ID" value="PZW38559.1"/>
    <property type="molecule type" value="Genomic_DNA"/>
</dbReference>
<dbReference type="InterPro" id="IPR002549">
    <property type="entry name" value="AI-2E-like"/>
</dbReference>
<keyword evidence="3 7" id="KW-0812">Transmembrane</keyword>
<dbReference type="PANTHER" id="PTHR21716:SF4">
    <property type="entry name" value="TRANSMEMBRANE PROTEIN 245"/>
    <property type="match status" value="1"/>
</dbReference>
<name>A0A2W7HXB5_9FLAO</name>
<feature type="transmembrane region" description="Helical" evidence="7">
    <location>
        <begin position="261"/>
        <end position="282"/>
    </location>
</feature>
<evidence type="ECO:0000256" key="1">
    <source>
        <dbReference type="ARBA" id="ARBA00004141"/>
    </source>
</evidence>
<evidence type="ECO:0000256" key="4">
    <source>
        <dbReference type="ARBA" id="ARBA00022989"/>
    </source>
</evidence>
<feature type="transmembrane region" description="Helical" evidence="7">
    <location>
        <begin position="224"/>
        <end position="254"/>
    </location>
</feature>
<feature type="transmembrane region" description="Helical" evidence="7">
    <location>
        <begin position="7"/>
        <end position="26"/>
    </location>
</feature>
<evidence type="ECO:0000256" key="3">
    <source>
        <dbReference type="ARBA" id="ARBA00022692"/>
    </source>
</evidence>
<feature type="region of interest" description="Disordered" evidence="6">
    <location>
        <begin position="335"/>
        <end position="358"/>
    </location>
</feature>
<evidence type="ECO:0000256" key="2">
    <source>
        <dbReference type="ARBA" id="ARBA00009773"/>
    </source>
</evidence>
<comment type="subcellular location">
    <subcellularLocation>
        <location evidence="1">Membrane</location>
        <topology evidence="1">Multi-pass membrane protein</topology>
    </subcellularLocation>
</comment>
<keyword evidence="5 7" id="KW-0472">Membrane</keyword>
<comment type="similarity">
    <text evidence="2">Belongs to the autoinducer-2 exporter (AI-2E) (TC 2.A.86) family.</text>
</comment>
<accession>A0A2W7HXB5</accession>
<evidence type="ECO:0000313" key="8">
    <source>
        <dbReference type="EMBL" id="PZW38559.1"/>
    </source>
</evidence>
<feature type="transmembrane region" description="Helical" evidence="7">
    <location>
        <begin position="195"/>
        <end position="218"/>
    </location>
</feature>
<feature type="transmembrane region" description="Helical" evidence="7">
    <location>
        <begin position="62"/>
        <end position="86"/>
    </location>
</feature>
<organism evidence="8 9">
    <name type="scientific">Mesonia algae</name>
    <dbReference type="NCBI Taxonomy" id="213248"/>
    <lineage>
        <taxon>Bacteria</taxon>
        <taxon>Pseudomonadati</taxon>
        <taxon>Bacteroidota</taxon>
        <taxon>Flavobacteriia</taxon>
        <taxon>Flavobacteriales</taxon>
        <taxon>Flavobacteriaceae</taxon>
        <taxon>Mesonia</taxon>
    </lineage>
</organism>
<evidence type="ECO:0000313" key="9">
    <source>
        <dbReference type="Proteomes" id="UP000249542"/>
    </source>
</evidence>
<evidence type="ECO:0000256" key="7">
    <source>
        <dbReference type="SAM" id="Phobius"/>
    </source>
</evidence>
<dbReference type="PANTHER" id="PTHR21716">
    <property type="entry name" value="TRANSMEMBRANE PROTEIN"/>
    <property type="match status" value="1"/>
</dbReference>
<sequence length="358" mass="39787">MKKLQPEFVRQIFTLLLILVIGYLIFIEMVPYLSGVLGAITFYVLLKKWMSKLVQRGWNQDLAAAVLMIFSFIGILIPISGIVLMLTSKIGKAVNNSEKVVNAFKQQMTDWEHAANYEFTNQINTSEIGSWVSNNLQSLAGGTFDAFIAIGIMYFLLYYLLTNRKKIGESINEYVPINAENLSLIRKESTEMVKANAIGIPLVALCQGIIALIGFLIFGVPDPFFWFVITTIGSMIPFVGTAIGILPVTILLFAQGNNWQAVAILIYGTVIVGSTDNIIRLYVLRRLSDVHPLITLLGVVVGVPLFGFIGLIFGPLLVSLFLLIVKIYKKEYGKSNTHESIPKAEDEELDKKAESKKL</sequence>
<feature type="transmembrane region" description="Helical" evidence="7">
    <location>
        <begin position="294"/>
        <end position="325"/>
    </location>
</feature>
<protein>
    <submittedName>
        <fullName evidence="8">Putative PurR-regulated permease PerM</fullName>
    </submittedName>
</protein>
<dbReference type="RefSeq" id="WP_111541850.1">
    <property type="nucleotide sequence ID" value="NZ_QKYV01000008.1"/>
</dbReference>
<evidence type="ECO:0000256" key="5">
    <source>
        <dbReference type="ARBA" id="ARBA00023136"/>
    </source>
</evidence>
<proteinExistence type="inferred from homology"/>
<keyword evidence="4 7" id="KW-1133">Transmembrane helix</keyword>